<accession>A0A1Y2H6C2</accession>
<proteinExistence type="predicted"/>
<evidence type="ECO:0000313" key="1">
    <source>
        <dbReference type="EMBL" id="ORZ29564.1"/>
    </source>
</evidence>
<keyword evidence="2" id="KW-1185">Reference proteome</keyword>
<dbReference type="Proteomes" id="UP000193411">
    <property type="component" value="Unassembled WGS sequence"/>
</dbReference>
<sequence>MLARADKALRQFKQAADRPFGGIVMLICGNFGHLPPVQDTALIDTILGGKHTAPMARQDLELFRLLTTVIRLTENHRFINDCLWERIVREARIGKQQVAAKLTDQPVTIAVLAVLEDDCFPRPQLPYQLSSPHALVIAIYVELIV</sequence>
<name>A0A1Y2H6C2_9FUNG</name>
<gene>
    <name evidence="1" type="ORF">BCR44DRAFT_51939</name>
</gene>
<evidence type="ECO:0008006" key="3">
    <source>
        <dbReference type="Google" id="ProtNLM"/>
    </source>
</evidence>
<reference evidence="1 2" key="1">
    <citation type="submission" date="2016-07" db="EMBL/GenBank/DDBJ databases">
        <title>Pervasive Adenine N6-methylation of Active Genes in Fungi.</title>
        <authorList>
            <consortium name="DOE Joint Genome Institute"/>
            <person name="Mondo S.J."/>
            <person name="Dannebaum R.O."/>
            <person name="Kuo R.C."/>
            <person name="Labutti K."/>
            <person name="Haridas S."/>
            <person name="Kuo A."/>
            <person name="Salamov A."/>
            <person name="Ahrendt S.R."/>
            <person name="Lipzen A."/>
            <person name="Sullivan W."/>
            <person name="Andreopoulos W.B."/>
            <person name="Clum A."/>
            <person name="Lindquist E."/>
            <person name="Daum C."/>
            <person name="Ramamoorthy G.K."/>
            <person name="Gryganskyi A."/>
            <person name="Culley D."/>
            <person name="Magnuson J.K."/>
            <person name="James T.Y."/>
            <person name="O'Malley M.A."/>
            <person name="Stajich J.E."/>
            <person name="Spatafora J.W."/>
            <person name="Visel A."/>
            <person name="Grigoriev I.V."/>
        </authorList>
    </citation>
    <scope>NUCLEOTIDE SEQUENCE [LARGE SCALE GENOMIC DNA]</scope>
    <source>
        <strain evidence="1 2">PL171</strain>
    </source>
</reference>
<protein>
    <recommendedName>
        <fullName evidence="3">ATP-dependent DNA helicase</fullName>
    </recommendedName>
</protein>
<organism evidence="1 2">
    <name type="scientific">Catenaria anguillulae PL171</name>
    <dbReference type="NCBI Taxonomy" id="765915"/>
    <lineage>
        <taxon>Eukaryota</taxon>
        <taxon>Fungi</taxon>
        <taxon>Fungi incertae sedis</taxon>
        <taxon>Blastocladiomycota</taxon>
        <taxon>Blastocladiomycetes</taxon>
        <taxon>Blastocladiales</taxon>
        <taxon>Catenariaceae</taxon>
        <taxon>Catenaria</taxon>
    </lineage>
</organism>
<comment type="caution">
    <text evidence="1">The sequence shown here is derived from an EMBL/GenBank/DDBJ whole genome shotgun (WGS) entry which is preliminary data.</text>
</comment>
<dbReference type="EMBL" id="MCFL01000158">
    <property type="protein sequence ID" value="ORZ29564.1"/>
    <property type="molecule type" value="Genomic_DNA"/>
</dbReference>
<evidence type="ECO:0000313" key="2">
    <source>
        <dbReference type="Proteomes" id="UP000193411"/>
    </source>
</evidence>
<dbReference type="AlphaFoldDB" id="A0A1Y2H6C2"/>
<dbReference type="OrthoDB" id="432234at2759"/>